<protein>
    <submittedName>
        <fullName evidence="2">Uncharacterized protein</fullName>
    </submittedName>
</protein>
<evidence type="ECO:0000256" key="1">
    <source>
        <dbReference type="SAM" id="MobiDB-lite"/>
    </source>
</evidence>
<reference evidence="2 3" key="1">
    <citation type="journal article" date="2012" name="Nat. Biotechnol.">
        <title>Draft genome sequence of pigeonpea (Cajanus cajan), an orphan legume crop of resource-poor farmers.</title>
        <authorList>
            <person name="Varshney R.K."/>
            <person name="Chen W."/>
            <person name="Li Y."/>
            <person name="Bharti A.K."/>
            <person name="Saxena R.K."/>
            <person name="Schlueter J.A."/>
            <person name="Donoghue M.T."/>
            <person name="Azam S."/>
            <person name="Fan G."/>
            <person name="Whaley A.M."/>
            <person name="Farmer A.D."/>
            <person name="Sheridan J."/>
            <person name="Iwata A."/>
            <person name="Tuteja R."/>
            <person name="Penmetsa R.V."/>
            <person name="Wu W."/>
            <person name="Upadhyaya H.D."/>
            <person name="Yang S.P."/>
            <person name="Shah T."/>
            <person name="Saxena K.B."/>
            <person name="Michael T."/>
            <person name="McCombie W.R."/>
            <person name="Yang B."/>
            <person name="Zhang G."/>
            <person name="Yang H."/>
            <person name="Wang J."/>
            <person name="Spillane C."/>
            <person name="Cook D.R."/>
            <person name="May G.D."/>
            <person name="Xu X."/>
            <person name="Jackson S.A."/>
        </authorList>
    </citation>
    <scope>NUCLEOTIDE SEQUENCE [LARGE SCALE GENOMIC DNA]</scope>
    <source>
        <strain evidence="3">cv. Asha</strain>
    </source>
</reference>
<evidence type="ECO:0000313" key="2">
    <source>
        <dbReference type="EMBL" id="KYP66288.1"/>
    </source>
</evidence>
<sequence length="250" mass="28618">MLKRVVHSLGLVEHNDKNPRRKNNVRGTNTSPDFGLRSKDLYVRIVHQGGKQEVYHHAFPASMLMAKYPGMCVARAQVFMAPHHSVLRPEEHLLLGDKYVIMSCRDLEKLKRKHPQQVKTKEHNGVVTWEGNIIRSPSEHSPKENDEVSIPKGVACKDMMNTRITLSPIESKINENAEMNVSQGRGDDRYVEEVHRTAKDFYVPKDKPARNSRRKGIKVKKPFSPPLPKGRSYRGLRWHPSLPTVQELSP</sequence>
<feature type="compositionally biased region" description="Basic residues" evidence="1">
    <location>
        <begin position="210"/>
        <end position="221"/>
    </location>
</feature>
<organism evidence="2 3">
    <name type="scientific">Cajanus cajan</name>
    <name type="common">Pigeon pea</name>
    <name type="synonym">Cajanus indicus</name>
    <dbReference type="NCBI Taxonomy" id="3821"/>
    <lineage>
        <taxon>Eukaryota</taxon>
        <taxon>Viridiplantae</taxon>
        <taxon>Streptophyta</taxon>
        <taxon>Embryophyta</taxon>
        <taxon>Tracheophyta</taxon>
        <taxon>Spermatophyta</taxon>
        <taxon>Magnoliopsida</taxon>
        <taxon>eudicotyledons</taxon>
        <taxon>Gunneridae</taxon>
        <taxon>Pentapetalae</taxon>
        <taxon>rosids</taxon>
        <taxon>fabids</taxon>
        <taxon>Fabales</taxon>
        <taxon>Fabaceae</taxon>
        <taxon>Papilionoideae</taxon>
        <taxon>50 kb inversion clade</taxon>
        <taxon>NPAAA clade</taxon>
        <taxon>indigoferoid/millettioid clade</taxon>
        <taxon>Phaseoleae</taxon>
        <taxon>Cajanus</taxon>
    </lineage>
</organism>
<dbReference type="Gramene" id="C.cajan_12203.t">
    <property type="protein sequence ID" value="C.cajan_12203.t.cds1"/>
    <property type="gene ID" value="C.cajan_12203"/>
</dbReference>
<proteinExistence type="predicted"/>
<accession>A0A151TGX4</accession>
<dbReference type="AlphaFoldDB" id="A0A151TGX4"/>
<keyword evidence="3" id="KW-1185">Reference proteome</keyword>
<dbReference type="PANTHER" id="PTHR33052">
    <property type="entry name" value="DUF4228 DOMAIN PROTEIN-RELATED"/>
    <property type="match status" value="1"/>
</dbReference>
<dbReference type="OMA" id="VSRERWS"/>
<name>A0A151TGX4_CAJCA</name>
<dbReference type="InterPro" id="IPR025322">
    <property type="entry name" value="PADRE_dom"/>
</dbReference>
<feature type="region of interest" description="Disordered" evidence="1">
    <location>
        <begin position="201"/>
        <end position="250"/>
    </location>
</feature>
<feature type="region of interest" description="Disordered" evidence="1">
    <location>
        <begin position="1"/>
        <end position="32"/>
    </location>
</feature>
<evidence type="ECO:0000313" key="3">
    <source>
        <dbReference type="Proteomes" id="UP000075243"/>
    </source>
</evidence>
<dbReference type="Pfam" id="PF14009">
    <property type="entry name" value="PADRE"/>
    <property type="match status" value="1"/>
</dbReference>
<gene>
    <name evidence="2" type="ORF">KK1_012576</name>
</gene>
<dbReference type="EMBL" id="CM003608">
    <property type="protein sequence ID" value="KYP66288.1"/>
    <property type="molecule type" value="Genomic_DNA"/>
</dbReference>
<dbReference type="Proteomes" id="UP000075243">
    <property type="component" value="Chromosome 6"/>
</dbReference>